<dbReference type="Proteomes" id="UP001234989">
    <property type="component" value="Chromosome 6"/>
</dbReference>
<dbReference type="GO" id="GO:0003676">
    <property type="term" value="F:nucleic acid binding"/>
    <property type="evidence" value="ECO:0007669"/>
    <property type="project" value="InterPro"/>
</dbReference>
<keyword evidence="1" id="KW-0479">Metal-binding</keyword>
<dbReference type="InterPro" id="IPR001878">
    <property type="entry name" value="Znf_CCHC"/>
</dbReference>
<proteinExistence type="predicted"/>
<protein>
    <recommendedName>
        <fullName evidence="3">CCHC-type domain-containing protein</fullName>
    </recommendedName>
</protein>
<dbReference type="PROSITE" id="PS50158">
    <property type="entry name" value="ZF_CCHC"/>
    <property type="match status" value="1"/>
</dbReference>
<organism evidence="4 5">
    <name type="scientific">Solanum verrucosum</name>
    <dbReference type="NCBI Taxonomy" id="315347"/>
    <lineage>
        <taxon>Eukaryota</taxon>
        <taxon>Viridiplantae</taxon>
        <taxon>Streptophyta</taxon>
        <taxon>Embryophyta</taxon>
        <taxon>Tracheophyta</taxon>
        <taxon>Spermatophyta</taxon>
        <taxon>Magnoliopsida</taxon>
        <taxon>eudicotyledons</taxon>
        <taxon>Gunneridae</taxon>
        <taxon>Pentapetalae</taxon>
        <taxon>asterids</taxon>
        <taxon>lamiids</taxon>
        <taxon>Solanales</taxon>
        <taxon>Solanaceae</taxon>
        <taxon>Solanoideae</taxon>
        <taxon>Solaneae</taxon>
        <taxon>Solanum</taxon>
    </lineage>
</organism>
<evidence type="ECO:0000259" key="3">
    <source>
        <dbReference type="PROSITE" id="PS50158"/>
    </source>
</evidence>
<evidence type="ECO:0000313" key="5">
    <source>
        <dbReference type="Proteomes" id="UP001234989"/>
    </source>
</evidence>
<dbReference type="AlphaFoldDB" id="A0AAF0R5S2"/>
<gene>
    <name evidence="4" type="ORF">MTR67_026565</name>
</gene>
<dbReference type="GO" id="GO:0008270">
    <property type="term" value="F:zinc ion binding"/>
    <property type="evidence" value="ECO:0007669"/>
    <property type="project" value="UniProtKB-KW"/>
</dbReference>
<feature type="compositionally biased region" description="Basic and acidic residues" evidence="2">
    <location>
        <begin position="101"/>
        <end position="110"/>
    </location>
</feature>
<feature type="domain" description="CCHC-type" evidence="3">
    <location>
        <begin position="162"/>
        <end position="176"/>
    </location>
</feature>
<evidence type="ECO:0000256" key="2">
    <source>
        <dbReference type="SAM" id="MobiDB-lite"/>
    </source>
</evidence>
<reference evidence="4" key="1">
    <citation type="submission" date="2023-08" db="EMBL/GenBank/DDBJ databases">
        <title>A de novo genome assembly of Solanum verrucosum Schlechtendal, a Mexican diploid species geographically isolated from the other diploid A-genome species in potato relatives.</title>
        <authorList>
            <person name="Hosaka K."/>
        </authorList>
    </citation>
    <scope>NUCLEOTIDE SEQUENCE</scope>
    <source>
        <tissue evidence="4">Young leaves</tissue>
    </source>
</reference>
<evidence type="ECO:0000256" key="1">
    <source>
        <dbReference type="PROSITE-ProRule" id="PRU00047"/>
    </source>
</evidence>
<evidence type="ECO:0000313" key="4">
    <source>
        <dbReference type="EMBL" id="WMV33180.1"/>
    </source>
</evidence>
<accession>A0AAF0R5S2</accession>
<sequence length="185" mass="20801">IGVTSIEKEELAAFQLDDVAQIWFTQWKSNRPIGAGPIEWYAPSLVSNPRDDMSRFVMGISNLVEEECRTTMLHDDMNISRLMVYAQSIEESKLKRKNREIKRVRSDEKGQPWFKKRAPNQDSSSTPKVKQEKGGGALISKPTCTTCGKRHYGKCLAGTNGCYGCGKNDHQVKDCPTLMDKGRVS</sequence>
<feature type="region of interest" description="Disordered" evidence="2">
    <location>
        <begin position="101"/>
        <end position="135"/>
    </location>
</feature>
<keyword evidence="1" id="KW-0862">Zinc</keyword>
<feature type="non-terminal residue" evidence="4">
    <location>
        <position position="1"/>
    </location>
</feature>
<dbReference type="EMBL" id="CP133617">
    <property type="protein sequence ID" value="WMV33180.1"/>
    <property type="molecule type" value="Genomic_DNA"/>
</dbReference>
<name>A0AAF0R5S2_SOLVR</name>
<dbReference type="Gene3D" id="4.10.60.10">
    <property type="entry name" value="Zinc finger, CCHC-type"/>
    <property type="match status" value="1"/>
</dbReference>
<keyword evidence="5" id="KW-1185">Reference proteome</keyword>
<dbReference type="PANTHER" id="PTHR34482:SF57">
    <property type="entry name" value="RETROTRANSPOSON GAG DOMAIN-CONTAINING PROTEIN"/>
    <property type="match status" value="1"/>
</dbReference>
<dbReference type="PANTHER" id="PTHR34482">
    <property type="entry name" value="DNA DAMAGE-INDUCIBLE PROTEIN 1-LIKE"/>
    <property type="match status" value="1"/>
</dbReference>
<keyword evidence="1" id="KW-0863">Zinc-finger</keyword>